<dbReference type="EMBL" id="JXTB01000327">
    <property type="protein sequence ID" value="PON45559.1"/>
    <property type="molecule type" value="Genomic_DNA"/>
</dbReference>
<protein>
    <recommendedName>
        <fullName evidence="4">Transmembrane protein</fullName>
    </recommendedName>
</protein>
<name>A0A2P5B9U8_PARAD</name>
<reference evidence="3" key="1">
    <citation type="submission" date="2016-06" db="EMBL/GenBank/DDBJ databases">
        <title>Parallel loss of symbiosis genes in relatives of nitrogen-fixing non-legume Parasponia.</title>
        <authorList>
            <person name="Van Velzen R."/>
            <person name="Holmer R."/>
            <person name="Bu F."/>
            <person name="Rutten L."/>
            <person name="Van Zeijl A."/>
            <person name="Liu W."/>
            <person name="Santuari L."/>
            <person name="Cao Q."/>
            <person name="Sharma T."/>
            <person name="Shen D."/>
            <person name="Roswanjaya Y."/>
            <person name="Wardhani T."/>
            <person name="Kalhor M.S."/>
            <person name="Jansen J."/>
            <person name="Van den Hoogen J."/>
            <person name="Gungor B."/>
            <person name="Hartog M."/>
            <person name="Hontelez J."/>
            <person name="Verver J."/>
            <person name="Yang W.-C."/>
            <person name="Schijlen E."/>
            <person name="Repin R."/>
            <person name="Schilthuizen M."/>
            <person name="Schranz E."/>
            <person name="Heidstra R."/>
            <person name="Miyata K."/>
            <person name="Fedorova E."/>
            <person name="Kohlen W."/>
            <person name="Bisseling T."/>
            <person name="Smit S."/>
            <person name="Geurts R."/>
        </authorList>
    </citation>
    <scope>NUCLEOTIDE SEQUENCE [LARGE SCALE GENOMIC DNA]</scope>
    <source>
        <strain evidence="3">cv. WU1-14</strain>
    </source>
</reference>
<dbReference type="Proteomes" id="UP000237105">
    <property type="component" value="Unassembled WGS sequence"/>
</dbReference>
<keyword evidence="1" id="KW-0472">Membrane</keyword>
<evidence type="ECO:0008006" key="4">
    <source>
        <dbReference type="Google" id="ProtNLM"/>
    </source>
</evidence>
<evidence type="ECO:0000313" key="2">
    <source>
        <dbReference type="EMBL" id="PON45559.1"/>
    </source>
</evidence>
<keyword evidence="1" id="KW-1133">Transmembrane helix</keyword>
<dbReference type="OrthoDB" id="10489141at2759"/>
<feature type="transmembrane region" description="Helical" evidence="1">
    <location>
        <begin position="12"/>
        <end position="31"/>
    </location>
</feature>
<accession>A0A2P5B9U8</accession>
<gene>
    <name evidence="2" type="ORF">PanWU01x14_257800</name>
</gene>
<organism evidence="2 3">
    <name type="scientific">Parasponia andersonii</name>
    <name type="common">Sponia andersonii</name>
    <dbReference type="NCBI Taxonomy" id="3476"/>
    <lineage>
        <taxon>Eukaryota</taxon>
        <taxon>Viridiplantae</taxon>
        <taxon>Streptophyta</taxon>
        <taxon>Embryophyta</taxon>
        <taxon>Tracheophyta</taxon>
        <taxon>Spermatophyta</taxon>
        <taxon>Magnoliopsida</taxon>
        <taxon>eudicotyledons</taxon>
        <taxon>Gunneridae</taxon>
        <taxon>Pentapetalae</taxon>
        <taxon>rosids</taxon>
        <taxon>fabids</taxon>
        <taxon>Rosales</taxon>
        <taxon>Cannabaceae</taxon>
        <taxon>Parasponia</taxon>
    </lineage>
</organism>
<dbReference type="AlphaFoldDB" id="A0A2P5B9U8"/>
<evidence type="ECO:0000313" key="3">
    <source>
        <dbReference type="Proteomes" id="UP000237105"/>
    </source>
</evidence>
<keyword evidence="3" id="KW-1185">Reference proteome</keyword>
<sequence>MIISFIFYNSSIIILIVTIYIFITVTITIPTHHPFPSFENPTLHTQLPPSNLKPHPFSLRSQLRFRRRSRSRSRTRYELPILDQSPTNFTSATRILPQFLPMPPTTTAQSGAALGHLRELRQPIRNVRSSLNRILLLILILLLLLLSGICLGDLPLRNRLGERGFDGAIDEIGELGENAGVQEAVIGPVEIGGAGEAMGGSEVVEGVGDVEDVGLGAV</sequence>
<proteinExistence type="predicted"/>
<evidence type="ECO:0000256" key="1">
    <source>
        <dbReference type="SAM" id="Phobius"/>
    </source>
</evidence>
<comment type="caution">
    <text evidence="2">The sequence shown here is derived from an EMBL/GenBank/DDBJ whole genome shotgun (WGS) entry which is preliminary data.</text>
</comment>
<keyword evidence="1" id="KW-0812">Transmembrane</keyword>
<feature type="transmembrane region" description="Helical" evidence="1">
    <location>
        <begin position="134"/>
        <end position="154"/>
    </location>
</feature>